<feature type="domain" description="Mei2-like C-terminal RNA recognition motif" evidence="1">
    <location>
        <begin position="146"/>
        <end position="180"/>
    </location>
</feature>
<name>A0A0J9X324_GEOCN</name>
<dbReference type="InterPro" id="IPR007201">
    <property type="entry name" value="Mei2-like_Rrm_C"/>
</dbReference>
<dbReference type="AlphaFoldDB" id="A0A0J9X324"/>
<dbReference type="Pfam" id="PF04059">
    <property type="entry name" value="RRM_2"/>
    <property type="match status" value="1"/>
</dbReference>
<dbReference type="Proteomes" id="UP000242525">
    <property type="component" value="Unassembled WGS sequence"/>
</dbReference>
<evidence type="ECO:0000259" key="1">
    <source>
        <dbReference type="Pfam" id="PF04059"/>
    </source>
</evidence>
<dbReference type="EMBL" id="CCBN010000002">
    <property type="protein sequence ID" value="CDO51820.1"/>
    <property type="molecule type" value="Genomic_DNA"/>
</dbReference>
<organism evidence="2 3">
    <name type="scientific">Geotrichum candidum</name>
    <name type="common">Oospora lactis</name>
    <name type="synonym">Dipodascus geotrichum</name>
    <dbReference type="NCBI Taxonomy" id="1173061"/>
    <lineage>
        <taxon>Eukaryota</taxon>
        <taxon>Fungi</taxon>
        <taxon>Dikarya</taxon>
        <taxon>Ascomycota</taxon>
        <taxon>Saccharomycotina</taxon>
        <taxon>Dipodascomycetes</taxon>
        <taxon>Dipodascales</taxon>
        <taxon>Dipodascaceae</taxon>
        <taxon>Geotrichum</taxon>
    </lineage>
</organism>
<dbReference type="STRING" id="1173061.A0A0J9X324"/>
<proteinExistence type="predicted"/>
<sequence length="194" mass="21900">MNVFTMASLYINPESKDSNKAPQLNPIWSNRDSHRSVSLNFSTAKVQSTLSEASYHIPKMLSPPQTSFKRFEPKMFQRTGEEGIGVRPSLLNFGLSVEENLRNGSLDLSSNSVKRSNPKSNIVTKADLPKNNVVDIDRIALGLDTRTTLMLRNIPNKVDQQMLKDYVDVTNKNTYDFLCMYNGVHVIDMTNWVG</sequence>
<reference evidence="2" key="1">
    <citation type="submission" date="2014-03" db="EMBL/GenBank/DDBJ databases">
        <authorList>
            <person name="Casaregola S."/>
        </authorList>
    </citation>
    <scope>NUCLEOTIDE SEQUENCE [LARGE SCALE GENOMIC DNA]</scope>
    <source>
        <strain evidence="2">CLIB 918</strain>
    </source>
</reference>
<comment type="caution">
    <text evidence="2">The sequence shown here is derived from an EMBL/GenBank/DDBJ whole genome shotgun (WGS) entry which is preliminary data.</text>
</comment>
<gene>
    <name evidence="2" type="ORF">BN980_GECA02s01429g</name>
</gene>
<evidence type="ECO:0000313" key="2">
    <source>
        <dbReference type="EMBL" id="CDO51820.1"/>
    </source>
</evidence>
<dbReference type="OrthoDB" id="417481at2759"/>
<keyword evidence="3" id="KW-1185">Reference proteome</keyword>
<evidence type="ECO:0000313" key="3">
    <source>
        <dbReference type="Proteomes" id="UP000242525"/>
    </source>
</evidence>
<accession>A0A0J9X324</accession>
<protein>
    <recommendedName>
        <fullName evidence="1">Mei2-like C-terminal RNA recognition motif domain-containing protein</fullName>
    </recommendedName>
</protein>